<evidence type="ECO:0008006" key="11">
    <source>
        <dbReference type="Google" id="ProtNLM"/>
    </source>
</evidence>
<proteinExistence type="inferred from homology"/>
<dbReference type="GO" id="GO:0005524">
    <property type="term" value="F:ATP binding"/>
    <property type="evidence" value="ECO:0007669"/>
    <property type="project" value="UniProtKB-KW"/>
</dbReference>
<comment type="caution">
    <text evidence="9">The sequence shown here is derived from an EMBL/GenBank/DDBJ whole genome shotgun (WGS) entry which is preliminary data.</text>
</comment>
<dbReference type="Pfam" id="PF08245">
    <property type="entry name" value="Mur_ligase_M"/>
    <property type="match status" value="1"/>
</dbReference>
<dbReference type="InterPro" id="IPR036615">
    <property type="entry name" value="Mur_ligase_C_dom_sf"/>
</dbReference>
<reference evidence="9 10" key="1">
    <citation type="submission" date="2022-07" db="EMBL/GenBank/DDBJ databases">
        <title>Genome-wide signatures of adaptation to extreme environments.</title>
        <authorList>
            <person name="Cho C.H."/>
            <person name="Yoon H.S."/>
        </authorList>
    </citation>
    <scope>NUCLEOTIDE SEQUENCE [LARGE SCALE GENOMIC DNA]</scope>
    <source>
        <strain evidence="9 10">108.79 E11</strain>
    </source>
</reference>
<evidence type="ECO:0000256" key="5">
    <source>
        <dbReference type="ARBA" id="ARBA00022840"/>
    </source>
</evidence>
<dbReference type="GO" id="GO:0008841">
    <property type="term" value="F:dihydrofolate synthase activity"/>
    <property type="evidence" value="ECO:0007669"/>
    <property type="project" value="TreeGrafter"/>
</dbReference>
<keyword evidence="4" id="KW-0547">Nucleotide-binding</keyword>
<dbReference type="SUPFAM" id="SSF53244">
    <property type="entry name" value="MurD-like peptide ligases, peptide-binding domain"/>
    <property type="match status" value="1"/>
</dbReference>
<sequence length="496" mass="55354">MWRHRRLCPRLGGSFKFSRDMSTEQLKKEEAANAKLPPVFSKGPSKGTYSPALLDTLSRLDKLIDWERRARVVGTQRQMRVDTSPIIDLLERMGNPHKHFQTVHITGSKGKGSVTSLVSAALFHGVGFSTGWYSSPHVERINERIGINDNCIEDDELAFCLNKVLSVREDAVRAQSFGSHSTWFDLVTAAAFLAFSRAKVEWAVVECGLGGRLDSTNVLQSKITVLTNVELEHAEIIGPTRKDIAREKAGIAYKGSVLITGTDSNDEAGQVIDEIAQQVGFRVYRPLEQKEQTTILSTIEARNLCISKEVLNQMGLLGYRTKVDNQVISGELLDRNEVLRNAKKRLLARMEVFKLYNSLQLILDGAHVPSSVGLIMKYISSHPDWKHKKLHVILGMGRDKHAEEILDELSPFVFHLYCTCVGSEGPYLAAEQLGEYARQKHFQQLSVHPQCADALRSAIQNVERENACEDSLLLVIGSLHLAGALRPMITSMTLQE</sequence>
<dbReference type="PROSITE" id="PS01012">
    <property type="entry name" value="FOLYLPOLYGLU_SYNT_2"/>
    <property type="match status" value="1"/>
</dbReference>
<protein>
    <recommendedName>
        <fullName evidence="11">Folylpolyglutamate synthase</fullName>
    </recommendedName>
</protein>
<evidence type="ECO:0000256" key="6">
    <source>
        <dbReference type="ARBA" id="ARBA00022842"/>
    </source>
</evidence>
<accession>A0AAV9IH06</accession>
<keyword evidence="10" id="KW-1185">Reference proteome</keyword>
<dbReference type="Pfam" id="PF02875">
    <property type="entry name" value="Mur_ligase_C"/>
    <property type="match status" value="1"/>
</dbReference>
<evidence type="ECO:0000256" key="4">
    <source>
        <dbReference type="ARBA" id="ARBA00022741"/>
    </source>
</evidence>
<dbReference type="Gene3D" id="3.40.1190.10">
    <property type="entry name" value="Mur-like, catalytic domain"/>
    <property type="match status" value="1"/>
</dbReference>
<dbReference type="NCBIfam" id="TIGR01499">
    <property type="entry name" value="folC"/>
    <property type="match status" value="1"/>
</dbReference>
<organism evidence="9 10">
    <name type="scientific">Galdieria yellowstonensis</name>
    <dbReference type="NCBI Taxonomy" id="3028027"/>
    <lineage>
        <taxon>Eukaryota</taxon>
        <taxon>Rhodophyta</taxon>
        <taxon>Bangiophyceae</taxon>
        <taxon>Galdieriales</taxon>
        <taxon>Galdieriaceae</taxon>
        <taxon>Galdieria</taxon>
    </lineage>
</organism>
<evidence type="ECO:0000256" key="2">
    <source>
        <dbReference type="ARBA" id="ARBA00022598"/>
    </source>
</evidence>
<keyword evidence="2" id="KW-0436">Ligase</keyword>
<dbReference type="SUPFAM" id="SSF53623">
    <property type="entry name" value="MurD-like peptide ligases, catalytic domain"/>
    <property type="match status" value="1"/>
</dbReference>
<dbReference type="GO" id="GO:0046872">
    <property type="term" value="F:metal ion binding"/>
    <property type="evidence" value="ECO:0007669"/>
    <property type="project" value="UniProtKB-KW"/>
</dbReference>
<feature type="domain" description="Mur ligase central" evidence="8">
    <location>
        <begin position="105"/>
        <end position="263"/>
    </location>
</feature>
<dbReference type="AlphaFoldDB" id="A0AAV9IH06"/>
<dbReference type="InterPro" id="IPR013221">
    <property type="entry name" value="Mur_ligase_cen"/>
</dbReference>
<keyword evidence="6" id="KW-0460">Magnesium</keyword>
<dbReference type="InterPro" id="IPR018109">
    <property type="entry name" value="Folylpolyglutamate_synth_CS"/>
</dbReference>
<evidence type="ECO:0000313" key="10">
    <source>
        <dbReference type="Proteomes" id="UP001300502"/>
    </source>
</evidence>
<evidence type="ECO:0000313" key="9">
    <source>
        <dbReference type="EMBL" id="KAK4526717.1"/>
    </source>
</evidence>
<dbReference type="PANTHER" id="PTHR11136">
    <property type="entry name" value="FOLYLPOLYGLUTAMATE SYNTHASE-RELATED"/>
    <property type="match status" value="1"/>
</dbReference>
<dbReference type="PANTHER" id="PTHR11136:SF0">
    <property type="entry name" value="DIHYDROFOLATE SYNTHETASE-RELATED"/>
    <property type="match status" value="1"/>
</dbReference>
<dbReference type="InterPro" id="IPR004101">
    <property type="entry name" value="Mur_ligase_C"/>
</dbReference>
<dbReference type="InterPro" id="IPR036565">
    <property type="entry name" value="Mur-like_cat_sf"/>
</dbReference>
<keyword evidence="5" id="KW-0067">ATP-binding</keyword>
<dbReference type="InterPro" id="IPR001645">
    <property type="entry name" value="Folylpolyglutamate_synth"/>
</dbReference>
<dbReference type="Proteomes" id="UP001300502">
    <property type="component" value="Unassembled WGS sequence"/>
</dbReference>
<dbReference type="EMBL" id="JANCYU010000043">
    <property type="protein sequence ID" value="KAK4526717.1"/>
    <property type="molecule type" value="Genomic_DNA"/>
</dbReference>
<evidence type="ECO:0000256" key="1">
    <source>
        <dbReference type="ARBA" id="ARBA00008276"/>
    </source>
</evidence>
<feature type="domain" description="Mur ligase C-terminal" evidence="7">
    <location>
        <begin position="349"/>
        <end position="478"/>
    </location>
</feature>
<dbReference type="Gene3D" id="3.90.190.20">
    <property type="entry name" value="Mur ligase, C-terminal domain"/>
    <property type="match status" value="1"/>
</dbReference>
<comment type="similarity">
    <text evidence="1">Belongs to the folylpolyglutamate synthase family.</text>
</comment>
<dbReference type="GO" id="GO:0005737">
    <property type="term" value="C:cytoplasm"/>
    <property type="evidence" value="ECO:0007669"/>
    <property type="project" value="TreeGrafter"/>
</dbReference>
<evidence type="ECO:0000256" key="3">
    <source>
        <dbReference type="ARBA" id="ARBA00022723"/>
    </source>
</evidence>
<dbReference type="GO" id="GO:0004326">
    <property type="term" value="F:tetrahydrofolylpolyglutamate synthase activity"/>
    <property type="evidence" value="ECO:0007669"/>
    <property type="project" value="InterPro"/>
</dbReference>
<evidence type="ECO:0000259" key="8">
    <source>
        <dbReference type="Pfam" id="PF08245"/>
    </source>
</evidence>
<name>A0AAV9IH06_9RHOD</name>
<evidence type="ECO:0000259" key="7">
    <source>
        <dbReference type="Pfam" id="PF02875"/>
    </source>
</evidence>
<gene>
    <name evidence="9" type="ORF">GAYE_SCF27MG4633</name>
</gene>
<keyword evidence="3" id="KW-0479">Metal-binding</keyword>